<evidence type="ECO:0000313" key="2">
    <source>
        <dbReference type="Proteomes" id="UP000190774"/>
    </source>
</evidence>
<dbReference type="RefSeq" id="WP_078811271.1">
    <property type="nucleotide sequence ID" value="NZ_FUYE01000001.1"/>
</dbReference>
<gene>
    <name evidence="1" type="ORF">SAMN02745166_00027</name>
</gene>
<dbReference type="AlphaFoldDB" id="A0A1T4WEL2"/>
<keyword evidence="2" id="KW-1185">Reference proteome</keyword>
<dbReference type="Proteomes" id="UP000190774">
    <property type="component" value="Unassembled WGS sequence"/>
</dbReference>
<proteinExistence type="predicted"/>
<name>A0A1T4WEL2_9BACT</name>
<protein>
    <submittedName>
        <fullName evidence="1">Uncharacterized protein</fullName>
    </submittedName>
</protein>
<reference evidence="2" key="1">
    <citation type="submission" date="2017-02" db="EMBL/GenBank/DDBJ databases">
        <authorList>
            <person name="Varghese N."/>
            <person name="Submissions S."/>
        </authorList>
    </citation>
    <scope>NUCLEOTIDE SEQUENCE [LARGE SCALE GENOMIC DNA]</scope>
    <source>
        <strain evidence="2">ATCC 700200</strain>
    </source>
</reference>
<accession>A0A1T4WEL2</accession>
<dbReference type="OrthoDB" id="9860183at2"/>
<sequence>MNRRLYSLALLVGLPTLSSVGGDVIEAPRATPWASRCQILCANLVTAIRERPDTLEMRLEDALVINESCAPEIITAAMDAVRAKPALVQKILETAIKMVPSRTTMMMEVVHSYVPASEIRPAIIEEIRTAIVEDAPPLQEEIRRAELPTTAVSTPIEEIRRAEVVR</sequence>
<dbReference type="EMBL" id="FUYE01000001">
    <property type="protein sequence ID" value="SKA75458.1"/>
    <property type="molecule type" value="Genomic_DNA"/>
</dbReference>
<evidence type="ECO:0000313" key="1">
    <source>
        <dbReference type="EMBL" id="SKA75458.1"/>
    </source>
</evidence>
<organism evidence="1 2">
    <name type="scientific">Prosthecobacter debontii</name>
    <dbReference type="NCBI Taxonomy" id="48467"/>
    <lineage>
        <taxon>Bacteria</taxon>
        <taxon>Pseudomonadati</taxon>
        <taxon>Verrucomicrobiota</taxon>
        <taxon>Verrucomicrobiia</taxon>
        <taxon>Verrucomicrobiales</taxon>
        <taxon>Verrucomicrobiaceae</taxon>
        <taxon>Prosthecobacter</taxon>
    </lineage>
</organism>